<comment type="caution">
    <text evidence="1">The sequence shown here is derived from an EMBL/GenBank/DDBJ whole genome shotgun (WGS) entry which is preliminary data.</text>
</comment>
<organism evidence="1 2">
    <name type="scientific">Cephalotus follicularis</name>
    <name type="common">Albany pitcher plant</name>
    <dbReference type="NCBI Taxonomy" id="3775"/>
    <lineage>
        <taxon>Eukaryota</taxon>
        <taxon>Viridiplantae</taxon>
        <taxon>Streptophyta</taxon>
        <taxon>Embryophyta</taxon>
        <taxon>Tracheophyta</taxon>
        <taxon>Spermatophyta</taxon>
        <taxon>Magnoliopsida</taxon>
        <taxon>eudicotyledons</taxon>
        <taxon>Gunneridae</taxon>
        <taxon>Pentapetalae</taxon>
        <taxon>rosids</taxon>
        <taxon>fabids</taxon>
        <taxon>Oxalidales</taxon>
        <taxon>Cephalotaceae</taxon>
        <taxon>Cephalotus</taxon>
    </lineage>
</organism>
<name>A0A1Q3CV82_CEPFO</name>
<dbReference type="EMBL" id="BDDD01003054">
    <property type="protein sequence ID" value="GAV83963.1"/>
    <property type="molecule type" value="Genomic_DNA"/>
</dbReference>
<dbReference type="OrthoDB" id="1932414at2759"/>
<gene>
    <name evidence="1" type="ORF">CFOL_v3_27408</name>
</gene>
<protein>
    <submittedName>
        <fullName evidence="1">Uncharacterized protein</fullName>
    </submittedName>
</protein>
<evidence type="ECO:0000313" key="1">
    <source>
        <dbReference type="EMBL" id="GAV83963.1"/>
    </source>
</evidence>
<feature type="non-terminal residue" evidence="1">
    <location>
        <position position="1"/>
    </location>
</feature>
<dbReference type="AlphaFoldDB" id="A0A1Q3CV82"/>
<reference evidence="2" key="1">
    <citation type="submission" date="2016-04" db="EMBL/GenBank/DDBJ databases">
        <title>Cephalotus genome sequencing.</title>
        <authorList>
            <person name="Fukushima K."/>
            <person name="Hasebe M."/>
            <person name="Fang X."/>
        </authorList>
    </citation>
    <scope>NUCLEOTIDE SEQUENCE [LARGE SCALE GENOMIC DNA]</scope>
    <source>
        <strain evidence="2">cv. St1</strain>
    </source>
</reference>
<dbReference type="Proteomes" id="UP000187406">
    <property type="component" value="Unassembled WGS sequence"/>
</dbReference>
<dbReference type="InParanoid" id="A0A1Q3CV82"/>
<dbReference type="PANTHER" id="PTHR36795:SF3">
    <property type="match status" value="1"/>
</dbReference>
<sequence length="123" mass="14521">LEMDLMAKLSYQRLTNEEEEEGSFRKVRSWSKLVKLTGRKRPKVRIPGLRRFLRRRSRFLSRVKVSMRKALKRLKNGQSHMNDLFGGNFMLMHVNPTGFKCGDHRPYMGHHGFSSKYPLEKIA</sequence>
<proteinExistence type="predicted"/>
<keyword evidence="2" id="KW-1185">Reference proteome</keyword>
<dbReference type="PANTHER" id="PTHR36795">
    <property type="entry name" value="OS01G0938400 PROTEIN"/>
    <property type="match status" value="1"/>
</dbReference>
<accession>A0A1Q3CV82</accession>
<evidence type="ECO:0000313" key="2">
    <source>
        <dbReference type="Proteomes" id="UP000187406"/>
    </source>
</evidence>